<dbReference type="SUPFAM" id="SSF51556">
    <property type="entry name" value="Metallo-dependent hydrolases"/>
    <property type="match status" value="1"/>
</dbReference>
<organism evidence="11 12">
    <name type="scientific">Nocardioides silvaticus</name>
    <dbReference type="NCBI Taxonomy" id="2201891"/>
    <lineage>
        <taxon>Bacteria</taxon>
        <taxon>Bacillati</taxon>
        <taxon>Actinomycetota</taxon>
        <taxon>Actinomycetes</taxon>
        <taxon>Propionibacteriales</taxon>
        <taxon>Nocardioidaceae</taxon>
        <taxon>Nocardioides</taxon>
    </lineage>
</organism>
<dbReference type="EMBL" id="QGDD01000006">
    <property type="protein sequence ID" value="PWN02412.1"/>
    <property type="molecule type" value="Genomic_DNA"/>
</dbReference>
<dbReference type="SUPFAM" id="SSF51338">
    <property type="entry name" value="Composite domain of metallo-dependent hydrolases"/>
    <property type="match status" value="1"/>
</dbReference>
<dbReference type="InterPro" id="IPR032466">
    <property type="entry name" value="Metal_Hydrolase"/>
</dbReference>
<dbReference type="GO" id="GO:0006145">
    <property type="term" value="P:purine nucleobase catabolic process"/>
    <property type="evidence" value="ECO:0007669"/>
    <property type="project" value="TreeGrafter"/>
</dbReference>
<evidence type="ECO:0000256" key="7">
    <source>
        <dbReference type="ARBA" id="ARBA00022801"/>
    </source>
</evidence>
<gene>
    <name evidence="11" type="primary">allB</name>
    <name evidence="11" type="ORF">DJ010_14315</name>
</gene>
<dbReference type="PANTHER" id="PTHR43668">
    <property type="entry name" value="ALLANTOINASE"/>
    <property type="match status" value="1"/>
</dbReference>
<comment type="caution">
    <text evidence="11">The sequence shown here is derived from an EMBL/GenBank/DDBJ whole genome shotgun (WGS) entry which is preliminary data.</text>
</comment>
<evidence type="ECO:0000256" key="5">
    <source>
        <dbReference type="ARBA" id="ARBA00012863"/>
    </source>
</evidence>
<feature type="region of interest" description="Disordered" evidence="9">
    <location>
        <begin position="417"/>
        <end position="443"/>
    </location>
</feature>
<dbReference type="InterPro" id="IPR050138">
    <property type="entry name" value="DHOase/Allantoinase_Hydrolase"/>
</dbReference>
<evidence type="ECO:0000256" key="2">
    <source>
        <dbReference type="ARBA" id="ARBA00004968"/>
    </source>
</evidence>
<comment type="cofactor">
    <cofactor evidence="1">
        <name>Zn(2+)</name>
        <dbReference type="ChEBI" id="CHEBI:29105"/>
    </cofactor>
</comment>
<dbReference type="NCBIfam" id="TIGR03178">
    <property type="entry name" value="allantoinase"/>
    <property type="match status" value="1"/>
</dbReference>
<dbReference type="AlphaFoldDB" id="A0A316TJH8"/>
<evidence type="ECO:0000256" key="8">
    <source>
        <dbReference type="ARBA" id="ARBA00022833"/>
    </source>
</evidence>
<protein>
    <recommendedName>
        <fullName evidence="5">allantoinase</fullName>
        <ecNumber evidence="5">3.5.2.5</ecNumber>
    </recommendedName>
</protein>
<dbReference type="GO" id="GO:0005737">
    <property type="term" value="C:cytoplasm"/>
    <property type="evidence" value="ECO:0007669"/>
    <property type="project" value="TreeGrafter"/>
</dbReference>
<evidence type="ECO:0000256" key="1">
    <source>
        <dbReference type="ARBA" id="ARBA00001947"/>
    </source>
</evidence>
<evidence type="ECO:0000256" key="4">
    <source>
        <dbReference type="ARBA" id="ARBA00011881"/>
    </source>
</evidence>
<dbReference type="GO" id="GO:0008270">
    <property type="term" value="F:zinc ion binding"/>
    <property type="evidence" value="ECO:0007669"/>
    <property type="project" value="InterPro"/>
</dbReference>
<evidence type="ECO:0000259" key="10">
    <source>
        <dbReference type="Pfam" id="PF01979"/>
    </source>
</evidence>
<comment type="similarity">
    <text evidence="3">Belongs to the metallo-dependent hydrolases superfamily. Allantoinase family.</text>
</comment>
<dbReference type="PANTHER" id="PTHR43668:SF2">
    <property type="entry name" value="ALLANTOINASE"/>
    <property type="match status" value="1"/>
</dbReference>
<dbReference type="Proteomes" id="UP000245507">
    <property type="component" value="Unassembled WGS sequence"/>
</dbReference>
<dbReference type="GO" id="GO:0050897">
    <property type="term" value="F:cobalt ion binding"/>
    <property type="evidence" value="ECO:0007669"/>
    <property type="project" value="InterPro"/>
</dbReference>
<sequence length="443" mass="47296">MDVAVVSGRQVLVDGELRPATLLVEDGRIAEIRPYDADAGGWQAPEASYVLPGVVDTHVHVNEPGRTEWEGFVTATRAAALGGVTTLVDMPLNSLPPTTTVEALELKRAAATDELAIDVGFWGGAVPDNLGRLAPLWEAGVLGFKCFLAPSGVDEFPPLDAVQLKAALAEVAALDGLLIVHAEDAGELERAPHPPSPAYADFVLSRPDAAETEAIRQLVDGARETGCRVHVLHLASARALDLIKSARDEGLPLTVETCPHYLCFAAEQIPDASPQFKCCPPIRDEGNRTALWQGLTDGLIDAIVSDHSPATAEVKLAGGGDLQQAWGGVAGLQVGFTAVAHEARDRGIGIADVSRWMSRQTADLVGFTRKGRIEVGADADLAVYDPTTELVVDVDRLAHRNPISAYDGRTFRGSVTHTTSRGRLLDPDRPDHTWGRMLRREAP</sequence>
<feature type="domain" description="Amidohydrolase-related" evidence="10">
    <location>
        <begin position="49"/>
        <end position="424"/>
    </location>
</feature>
<evidence type="ECO:0000256" key="6">
    <source>
        <dbReference type="ARBA" id="ARBA00022723"/>
    </source>
</evidence>
<dbReference type="GO" id="GO:0000256">
    <property type="term" value="P:allantoin catabolic process"/>
    <property type="evidence" value="ECO:0007669"/>
    <property type="project" value="InterPro"/>
</dbReference>
<keyword evidence="12" id="KW-1185">Reference proteome</keyword>
<dbReference type="InterPro" id="IPR017593">
    <property type="entry name" value="Allantoinase"/>
</dbReference>
<dbReference type="RefSeq" id="WP_109695154.1">
    <property type="nucleotide sequence ID" value="NZ_QGDD01000006.1"/>
</dbReference>
<name>A0A316TJH8_9ACTN</name>
<dbReference type="GO" id="GO:0004038">
    <property type="term" value="F:allantoinase activity"/>
    <property type="evidence" value="ECO:0007669"/>
    <property type="project" value="UniProtKB-EC"/>
</dbReference>
<comment type="pathway">
    <text evidence="2">Nitrogen metabolism; (S)-allantoin degradation; allantoate from (S)-allantoin: step 1/1.</text>
</comment>
<evidence type="ECO:0000313" key="11">
    <source>
        <dbReference type="EMBL" id="PWN02412.1"/>
    </source>
</evidence>
<dbReference type="OrthoDB" id="9803027at2"/>
<keyword evidence="6" id="KW-0479">Metal-binding</keyword>
<evidence type="ECO:0000313" key="12">
    <source>
        <dbReference type="Proteomes" id="UP000245507"/>
    </source>
</evidence>
<accession>A0A316TJH8</accession>
<dbReference type="Gene3D" id="3.20.20.140">
    <property type="entry name" value="Metal-dependent hydrolases"/>
    <property type="match status" value="1"/>
</dbReference>
<dbReference type="Pfam" id="PF01979">
    <property type="entry name" value="Amidohydro_1"/>
    <property type="match status" value="1"/>
</dbReference>
<dbReference type="InterPro" id="IPR011059">
    <property type="entry name" value="Metal-dep_hydrolase_composite"/>
</dbReference>
<proteinExistence type="inferred from homology"/>
<keyword evidence="7" id="KW-0378">Hydrolase</keyword>
<reference evidence="11 12" key="1">
    <citation type="submission" date="2018-05" db="EMBL/GenBank/DDBJ databases">
        <title>Nocardioides silvaticus genome.</title>
        <authorList>
            <person name="Li C."/>
            <person name="Wang G."/>
        </authorList>
    </citation>
    <scope>NUCLEOTIDE SEQUENCE [LARGE SCALE GENOMIC DNA]</scope>
    <source>
        <strain evidence="11 12">CCTCC AB 2018079</strain>
    </source>
</reference>
<evidence type="ECO:0000256" key="3">
    <source>
        <dbReference type="ARBA" id="ARBA00010368"/>
    </source>
</evidence>
<keyword evidence="8" id="KW-0862">Zinc</keyword>
<feature type="compositionally biased region" description="Basic and acidic residues" evidence="9">
    <location>
        <begin position="423"/>
        <end position="443"/>
    </location>
</feature>
<dbReference type="EC" id="3.5.2.5" evidence="5"/>
<evidence type="ECO:0000256" key="9">
    <source>
        <dbReference type="SAM" id="MobiDB-lite"/>
    </source>
</evidence>
<comment type="subunit">
    <text evidence="4">Homotetramer.</text>
</comment>
<dbReference type="InterPro" id="IPR006680">
    <property type="entry name" value="Amidohydro-rel"/>
</dbReference>